<dbReference type="PANTHER" id="PTHR13285:SF18">
    <property type="entry name" value="PROTEIN-CYSTEINE N-PALMITOYLTRANSFERASE RASP"/>
    <property type="match status" value="1"/>
</dbReference>
<dbReference type="RefSeq" id="WP_261234856.1">
    <property type="nucleotide sequence ID" value="NZ_JAMXFA010000006.1"/>
</dbReference>
<dbReference type="InterPro" id="IPR024194">
    <property type="entry name" value="Ac/AlaTfrase_AlgI/DltB"/>
</dbReference>
<evidence type="ECO:0000256" key="6">
    <source>
        <dbReference type="ARBA" id="ARBA00023136"/>
    </source>
</evidence>
<organism evidence="9 10">
    <name type="scientific">Laspinema olomoucense D3b</name>
    <dbReference type="NCBI Taxonomy" id="2953688"/>
    <lineage>
        <taxon>Bacteria</taxon>
        <taxon>Bacillati</taxon>
        <taxon>Cyanobacteriota</taxon>
        <taxon>Cyanophyceae</taxon>
        <taxon>Oscillatoriophycideae</taxon>
        <taxon>Oscillatoriales</taxon>
        <taxon>Laspinemataceae</taxon>
        <taxon>Laspinema</taxon>
        <taxon>Laspinema olomoucense</taxon>
    </lineage>
</organism>
<keyword evidence="7" id="KW-0808">Transferase</keyword>
<feature type="transmembrane region" description="Helical" evidence="8">
    <location>
        <begin position="6"/>
        <end position="22"/>
    </location>
</feature>
<protein>
    <submittedName>
        <fullName evidence="9">MBOAT family protein</fullName>
    </submittedName>
</protein>
<feature type="transmembrane region" description="Helical" evidence="8">
    <location>
        <begin position="353"/>
        <end position="370"/>
    </location>
</feature>
<feature type="transmembrane region" description="Helical" evidence="8">
    <location>
        <begin position="98"/>
        <end position="117"/>
    </location>
</feature>
<comment type="caution">
    <text evidence="9">The sequence shown here is derived from an EMBL/GenBank/DDBJ whole genome shotgun (WGS) entry which is preliminary data.</text>
</comment>
<evidence type="ECO:0000313" key="10">
    <source>
        <dbReference type="Proteomes" id="UP001525961"/>
    </source>
</evidence>
<dbReference type="InterPro" id="IPR004299">
    <property type="entry name" value="MBOAT_fam"/>
</dbReference>
<keyword evidence="10" id="KW-1185">Reference proteome</keyword>
<dbReference type="Pfam" id="PF03062">
    <property type="entry name" value="MBOAT"/>
    <property type="match status" value="1"/>
</dbReference>
<dbReference type="PIRSF" id="PIRSF016636">
    <property type="entry name" value="AlgI_DltB"/>
    <property type="match status" value="1"/>
</dbReference>
<comment type="subcellular location">
    <subcellularLocation>
        <location evidence="1">Cell membrane</location>
        <topology evidence="1">Multi-pass membrane protein</topology>
    </subcellularLocation>
</comment>
<feature type="transmembrane region" description="Helical" evidence="8">
    <location>
        <begin position="475"/>
        <end position="493"/>
    </location>
</feature>
<keyword evidence="6 7" id="KW-0472">Membrane</keyword>
<evidence type="ECO:0000256" key="1">
    <source>
        <dbReference type="ARBA" id="ARBA00004651"/>
    </source>
</evidence>
<feature type="transmembrane region" description="Helical" evidence="8">
    <location>
        <begin position="446"/>
        <end position="463"/>
    </location>
</feature>
<feature type="transmembrane region" description="Helical" evidence="8">
    <location>
        <begin position="29"/>
        <end position="50"/>
    </location>
</feature>
<evidence type="ECO:0000256" key="7">
    <source>
        <dbReference type="PIRNR" id="PIRNR016636"/>
    </source>
</evidence>
<keyword evidence="3 7" id="KW-1003">Cell membrane</keyword>
<keyword evidence="7" id="KW-0012">Acyltransferase</keyword>
<dbReference type="Proteomes" id="UP001525961">
    <property type="component" value="Unassembled WGS sequence"/>
</dbReference>
<dbReference type="EMBL" id="JAMXFA010000006">
    <property type="protein sequence ID" value="MCT7977258.1"/>
    <property type="molecule type" value="Genomic_DNA"/>
</dbReference>
<keyword evidence="5 8" id="KW-1133">Transmembrane helix</keyword>
<comment type="similarity">
    <text evidence="2 7">Belongs to the membrane-bound acyltransferase family.</text>
</comment>
<name>A0ABT2N3I8_9CYAN</name>
<feature type="transmembrane region" description="Helical" evidence="8">
    <location>
        <begin position="382"/>
        <end position="406"/>
    </location>
</feature>
<evidence type="ECO:0000256" key="3">
    <source>
        <dbReference type="ARBA" id="ARBA00022475"/>
    </source>
</evidence>
<dbReference type="InterPro" id="IPR028362">
    <property type="entry name" value="AlgI"/>
</dbReference>
<accession>A0ABT2N3I8</accession>
<keyword evidence="4 8" id="KW-0812">Transmembrane</keyword>
<dbReference type="InterPro" id="IPR051085">
    <property type="entry name" value="MB_O-acyltransferase"/>
</dbReference>
<evidence type="ECO:0000313" key="9">
    <source>
        <dbReference type="EMBL" id="MCT7977258.1"/>
    </source>
</evidence>
<evidence type="ECO:0000256" key="5">
    <source>
        <dbReference type="ARBA" id="ARBA00022989"/>
    </source>
</evidence>
<evidence type="ECO:0000256" key="2">
    <source>
        <dbReference type="ARBA" id="ARBA00010323"/>
    </source>
</evidence>
<reference evidence="9 10" key="1">
    <citation type="journal article" date="2022" name="Front. Microbiol.">
        <title>High genomic differentiation and limited gene flow indicate recent cryptic speciation within the genus Laspinema (cyanobacteria).</title>
        <authorList>
            <person name="Stanojkovic A."/>
            <person name="Skoupy S."/>
            <person name="Skaloud P."/>
            <person name="Dvorak P."/>
        </authorList>
    </citation>
    <scope>NUCLEOTIDE SEQUENCE [LARGE SCALE GENOMIC DNA]</scope>
    <source>
        <strain evidence="9 10">D3b</strain>
    </source>
</reference>
<proteinExistence type="inferred from homology"/>
<dbReference type="PANTHER" id="PTHR13285">
    <property type="entry name" value="ACYLTRANSFERASE"/>
    <property type="match status" value="1"/>
</dbReference>
<evidence type="ECO:0000256" key="8">
    <source>
        <dbReference type="SAM" id="Phobius"/>
    </source>
</evidence>
<evidence type="ECO:0000256" key="4">
    <source>
        <dbReference type="ARBA" id="ARBA00022692"/>
    </source>
</evidence>
<dbReference type="PIRSF" id="PIRSF500217">
    <property type="entry name" value="AlgI"/>
    <property type="match status" value="1"/>
</dbReference>
<gene>
    <name evidence="9" type="ORF">NG792_06040</name>
</gene>
<sequence>MTFISIVYALFLLSILGIYWTVNKQRSRLWILLIASLVFYTSLQVEYIPLLLAGTWINYRIGRAIAKTSERQPNPQTWQLVSDDWQTQFAAWERRRLIGLWGGILFNILVLAGFKYIPFIFKTLGTWFGLPAAQETATWFQQNILPPLGLSFFVFECIAYLIDVYRGSPASAQFLRFASYKLFFPKLISGPITRYHHFQRQLKTLIFPSSHDWVEGLWLIACGAFKKGVVADRLGIFVTLSFENVQRAGSGDLWLATIAYGLQLFLDFSGYVDIARGSAILLGFNLPKNFNFPYFSTSIADFWRRWHITLGDWLRNYLYFPLGGSRVGLARTCLNLIIVMLIAGIWHGAAWGFILWGAVHGIALAVHRLTDILSKRVDWLKLWWKSIPGILLGWFLTQTLVFLAWIPFRLPNLTEAGWVMQHFWGHTGDIQFTQKVYLETLGLQRIEVTLLLVLIWLIMTLSYAMNRGLKLQLNWPIKVALVPLCLYAVWIFAPEGGLPYIYFDF</sequence>